<sequence length="181" mass="20443">MEAMRYAKRTCTDQTKIDEFLNLAKTGALSMVDGEFPYVIPLNFVWHNGAIYFHGADAGRKERVLQANNNVCFLVSEEYGTITDPVPAETDTAYMSVMLFGKAERITELSQATGALQAMLDKYVPGYYEQQLSRQHVEKYRSSHGAQVAVYKITPTEVSAKVNPVNEQKMFMPGRRMQQDV</sequence>
<dbReference type="PANTHER" id="PTHR34071:SF2">
    <property type="entry name" value="FLAVIN-NUCLEOTIDE-BINDING PROTEIN"/>
    <property type="match status" value="1"/>
</dbReference>
<protein>
    <submittedName>
        <fullName evidence="1">Pyridoxamine 5'-phosphate oxidase family protein</fullName>
    </submittedName>
</protein>
<dbReference type="AlphaFoldDB" id="A0A3M8DRB8"/>
<dbReference type="InterPro" id="IPR012349">
    <property type="entry name" value="Split_barrel_FMN-bd"/>
</dbReference>
<dbReference type="Gene3D" id="2.30.110.10">
    <property type="entry name" value="Electron Transport, Fmn-binding Protein, Chain A"/>
    <property type="match status" value="1"/>
</dbReference>
<keyword evidence="2" id="KW-1185">Reference proteome</keyword>
<gene>
    <name evidence="1" type="ORF">EDM56_09410</name>
</gene>
<dbReference type="OrthoDB" id="9794935at2"/>
<name>A0A3M8DRB8_9BACL</name>
<dbReference type="Pfam" id="PF12900">
    <property type="entry name" value="Pyridox_ox_2"/>
    <property type="match status" value="1"/>
</dbReference>
<proteinExistence type="predicted"/>
<dbReference type="EMBL" id="RHHQ01000007">
    <property type="protein sequence ID" value="RNB90696.1"/>
    <property type="molecule type" value="Genomic_DNA"/>
</dbReference>
<evidence type="ECO:0000313" key="2">
    <source>
        <dbReference type="Proteomes" id="UP000271031"/>
    </source>
</evidence>
<dbReference type="SUPFAM" id="SSF50475">
    <property type="entry name" value="FMN-binding split barrel"/>
    <property type="match status" value="1"/>
</dbReference>
<evidence type="ECO:0000313" key="1">
    <source>
        <dbReference type="EMBL" id="RNB90696.1"/>
    </source>
</evidence>
<comment type="caution">
    <text evidence="1">The sequence shown here is derived from an EMBL/GenBank/DDBJ whole genome shotgun (WGS) entry which is preliminary data.</text>
</comment>
<reference evidence="1 2" key="1">
    <citation type="submission" date="2018-10" db="EMBL/GenBank/DDBJ databases">
        <title>Phylogenomics of Brevibacillus.</title>
        <authorList>
            <person name="Dunlap C."/>
        </authorList>
    </citation>
    <scope>NUCLEOTIDE SEQUENCE [LARGE SCALE GENOMIC DNA]</scope>
    <source>
        <strain evidence="1 2">JCM 15716</strain>
    </source>
</reference>
<dbReference type="RefSeq" id="WP_122917623.1">
    <property type="nucleotide sequence ID" value="NZ_RHHQ01000007.1"/>
</dbReference>
<dbReference type="Proteomes" id="UP000271031">
    <property type="component" value="Unassembled WGS sequence"/>
</dbReference>
<dbReference type="PANTHER" id="PTHR34071">
    <property type="entry name" value="5-NITROIMIDAZOLE ANTIBIOTICS RESISTANCE PROTEIN, NIMA-FAMILY-RELATED PROTEIN-RELATED"/>
    <property type="match status" value="1"/>
</dbReference>
<organism evidence="1 2">
    <name type="scientific">Brevibacillus fluminis</name>
    <dbReference type="NCBI Taxonomy" id="511487"/>
    <lineage>
        <taxon>Bacteria</taxon>
        <taxon>Bacillati</taxon>
        <taxon>Bacillota</taxon>
        <taxon>Bacilli</taxon>
        <taxon>Bacillales</taxon>
        <taxon>Paenibacillaceae</taxon>
        <taxon>Brevibacillus</taxon>
    </lineage>
</organism>
<accession>A0A3M8DRB8</accession>
<dbReference type="InterPro" id="IPR024747">
    <property type="entry name" value="Pyridox_Oxase-rel"/>
</dbReference>